<reference evidence="1" key="2">
    <citation type="submission" date="2025-09" db="UniProtKB">
        <authorList>
            <consortium name="EnsemblPlants"/>
        </authorList>
    </citation>
    <scope>IDENTIFICATION</scope>
</reference>
<protein>
    <submittedName>
        <fullName evidence="1">Uncharacterized protein</fullName>
    </submittedName>
</protein>
<dbReference type="Proteomes" id="UP001732700">
    <property type="component" value="Chromosome 6C"/>
</dbReference>
<evidence type="ECO:0000313" key="2">
    <source>
        <dbReference type="Proteomes" id="UP001732700"/>
    </source>
</evidence>
<organism evidence="1 2">
    <name type="scientific">Avena sativa</name>
    <name type="common">Oat</name>
    <dbReference type="NCBI Taxonomy" id="4498"/>
    <lineage>
        <taxon>Eukaryota</taxon>
        <taxon>Viridiplantae</taxon>
        <taxon>Streptophyta</taxon>
        <taxon>Embryophyta</taxon>
        <taxon>Tracheophyta</taxon>
        <taxon>Spermatophyta</taxon>
        <taxon>Magnoliopsida</taxon>
        <taxon>Liliopsida</taxon>
        <taxon>Poales</taxon>
        <taxon>Poaceae</taxon>
        <taxon>BOP clade</taxon>
        <taxon>Pooideae</taxon>
        <taxon>Poodae</taxon>
        <taxon>Poeae</taxon>
        <taxon>Poeae Chloroplast Group 1 (Aveneae type)</taxon>
        <taxon>Aveninae</taxon>
        <taxon>Avena</taxon>
    </lineage>
</organism>
<dbReference type="EnsemblPlants" id="AVESA.00010b.r2.6CG1107340.1">
    <property type="protein sequence ID" value="AVESA.00010b.r2.6CG1107340.1.CDS.1"/>
    <property type="gene ID" value="AVESA.00010b.r2.6CG1107340"/>
</dbReference>
<proteinExistence type="predicted"/>
<evidence type="ECO:0000313" key="1">
    <source>
        <dbReference type="EnsemblPlants" id="AVESA.00010b.r2.6CG1107340.1.CDS.1"/>
    </source>
</evidence>
<reference evidence="1" key="1">
    <citation type="submission" date="2021-05" db="EMBL/GenBank/DDBJ databases">
        <authorList>
            <person name="Scholz U."/>
            <person name="Mascher M."/>
            <person name="Fiebig A."/>
        </authorList>
    </citation>
    <scope>NUCLEOTIDE SEQUENCE [LARGE SCALE GENOMIC DNA]</scope>
</reference>
<accession>A0ACD5Z7D7</accession>
<keyword evidence="2" id="KW-1185">Reference proteome</keyword>
<name>A0ACD5Z7D7_AVESA</name>
<sequence length="364" mass="41619">MQCEKIIPSLLDPMNKIWSMPKWKYLASRDVSQLFSDGQFLEMAYHVVEFCEEQLIKRSKAQEPGGACDLLSVALLRPILSLVLRLLHSIHALWDQEVDLLPELERAKCLSCMEIAASLEITNGLYVIDNLHKDKTGALLEKTRQGAYNVLGLCTSVQGAFSELLDNLFVRDFLSNDIGSMELRHLVKVIRLVAIPLVQNCPFNFWEPWTVDFLRSPILGVCEYRLHYAWFDLLHQGGTGKPYFYGKLVGSDRQIKECKHKLLLAFTREVSDLLRVLALAEQNMESASSSLLSFLVRHDCFERMRMSLLGYFVDDETTMKAIPFCHSLTRLAISDMSVRHSIVSDLLPCLIRRLDISFRVQFNA</sequence>